<organism evidence="1 2">
    <name type="scientific">Leifsonia aquatica ATCC 14665</name>
    <dbReference type="NCBI Taxonomy" id="1358026"/>
    <lineage>
        <taxon>Bacteria</taxon>
        <taxon>Bacillati</taxon>
        <taxon>Actinomycetota</taxon>
        <taxon>Actinomycetes</taxon>
        <taxon>Micrococcales</taxon>
        <taxon>Microbacteriaceae</taxon>
        <taxon>Leifsonia</taxon>
    </lineage>
</organism>
<feature type="non-terminal residue" evidence="1">
    <location>
        <position position="41"/>
    </location>
</feature>
<protein>
    <submittedName>
        <fullName evidence="1">Uncharacterized protein</fullName>
    </submittedName>
</protein>
<dbReference type="HOGENOM" id="CLU_3281380_0_0_11"/>
<accession>U2RJL4</accession>
<name>U2RJL4_LEIAQ</name>
<comment type="caution">
    <text evidence="1">The sequence shown here is derived from an EMBL/GenBank/DDBJ whole genome shotgun (WGS) entry which is preliminary data.</text>
</comment>
<dbReference type="Proteomes" id="UP000016605">
    <property type="component" value="Unassembled WGS sequence"/>
</dbReference>
<gene>
    <name evidence="1" type="ORF">N136_04558</name>
</gene>
<dbReference type="AlphaFoldDB" id="U2RJL4"/>
<proteinExistence type="predicted"/>
<sequence length="41" mass="4077">MTGRRGVPATPSGLVRQRGSSIPAAMIAIATAATTGRAPRA</sequence>
<evidence type="ECO:0000313" key="2">
    <source>
        <dbReference type="Proteomes" id="UP000016605"/>
    </source>
</evidence>
<reference evidence="1 2" key="1">
    <citation type="submission" date="2013-08" db="EMBL/GenBank/DDBJ databases">
        <authorList>
            <person name="Weinstock G."/>
            <person name="Sodergren E."/>
            <person name="Wylie T."/>
            <person name="Fulton L."/>
            <person name="Fulton R."/>
            <person name="Fronick C."/>
            <person name="O'Laughlin M."/>
            <person name="Godfrey J."/>
            <person name="Miner T."/>
            <person name="Herter B."/>
            <person name="Appelbaum E."/>
            <person name="Cordes M."/>
            <person name="Lek S."/>
            <person name="Wollam A."/>
            <person name="Pepin K.H."/>
            <person name="Palsikar V.B."/>
            <person name="Mitreva M."/>
            <person name="Wilson R.K."/>
        </authorList>
    </citation>
    <scope>NUCLEOTIDE SEQUENCE [LARGE SCALE GENOMIC DNA]</scope>
    <source>
        <strain evidence="1 2">ATCC 14665</strain>
    </source>
</reference>
<dbReference type="EMBL" id="AWVQ01000821">
    <property type="protein sequence ID" value="ERK68769.1"/>
    <property type="molecule type" value="Genomic_DNA"/>
</dbReference>
<evidence type="ECO:0000313" key="1">
    <source>
        <dbReference type="EMBL" id="ERK68769.1"/>
    </source>
</evidence>